<dbReference type="PANTHER" id="PTHR22966:SF61">
    <property type="entry name" value="2-AMINOETHANETHIOL DIOXYGENASE"/>
    <property type="match status" value="1"/>
</dbReference>
<dbReference type="Pfam" id="PF07847">
    <property type="entry name" value="PCO_ADO"/>
    <property type="match status" value="1"/>
</dbReference>
<dbReference type="Gene3D" id="2.60.120.10">
    <property type="entry name" value="Jelly Rolls"/>
    <property type="match status" value="1"/>
</dbReference>
<sequence>MPNYLLSVCHTFNTLSNRLAAGLRVACPLVSQGSRGPSARSCSSKGLQAGPGIPLPPIPSASHSASSIWNRTSYRMLASPATHFRTVAQGAGDQRAGHTCGQQAMPLQLRTLQSVFDLARVTFANGRNPTEGQLQLLRRALARVQLDELGLSSDACLPIDQAMPGAAQPIRYLHIFEDGEVSLGIFCLPKGACIPLHNHPGMTVFSRALLGRVHVLSFDWAEAHTDAMAGTVEGPAAPAREARRVLDCVMGSGDDPALLQPTSGGNIHQFTAVTDCAVLDLLTPPYSLDDGRDCTYYHVEGPGSGDGTFLLREAEPPSDFVVVDAPYKGRRPIVRSPVHPTRPGPEAVVEQELYRARV</sequence>
<name>A0A1D1ZUH3_AUXPR</name>
<proteinExistence type="inferred from homology"/>
<dbReference type="InterPro" id="IPR011051">
    <property type="entry name" value="RmlC_Cupin_sf"/>
</dbReference>
<evidence type="ECO:0000256" key="4">
    <source>
        <dbReference type="ARBA" id="ARBA00023002"/>
    </source>
</evidence>
<dbReference type="PANTHER" id="PTHR22966">
    <property type="entry name" value="2-AMINOETHANETHIOL DIOXYGENASE"/>
    <property type="match status" value="1"/>
</dbReference>
<reference evidence="7" key="1">
    <citation type="submission" date="2015-08" db="EMBL/GenBank/DDBJ databases">
        <authorList>
            <person name="Babu N.S."/>
            <person name="Beckwith C.J."/>
            <person name="Beseler K.G."/>
            <person name="Brison A."/>
            <person name="Carone J.V."/>
            <person name="Caskin T.P."/>
            <person name="Diamond M."/>
            <person name="Durham M.E."/>
            <person name="Foxe J.M."/>
            <person name="Go M."/>
            <person name="Henderson B.A."/>
            <person name="Jones I.B."/>
            <person name="McGettigan J.A."/>
            <person name="Micheletti S.J."/>
            <person name="Nasrallah M.E."/>
            <person name="Ortiz D."/>
            <person name="Piller C.R."/>
            <person name="Privatt S.R."/>
            <person name="Schneider S.L."/>
            <person name="Sharp S."/>
            <person name="Smith T.C."/>
            <person name="Stanton J.D."/>
            <person name="Ullery H.E."/>
            <person name="Wilson R.J."/>
            <person name="Serrano M.G."/>
            <person name="Buck G."/>
            <person name="Lee V."/>
            <person name="Wang Y."/>
            <person name="Carvalho R."/>
            <person name="Voegtly L."/>
            <person name="Shi R."/>
            <person name="Duckworth R."/>
            <person name="Johnson A."/>
            <person name="Loviza R."/>
            <person name="Walstead R."/>
            <person name="Shah Z."/>
            <person name="Kiflezghi M."/>
            <person name="Wade K."/>
            <person name="Ball S.L."/>
            <person name="Bradley K.W."/>
            <person name="Asai D.J."/>
            <person name="Bowman C.A."/>
            <person name="Russell D.A."/>
            <person name="Pope W.H."/>
            <person name="Jacobs-Sera D."/>
            <person name="Hendrix R.W."/>
            <person name="Hatfull G.F."/>
        </authorList>
    </citation>
    <scope>NUCLEOTIDE SEQUENCE</scope>
</reference>
<dbReference type="GO" id="GO:0017172">
    <property type="term" value="F:cysteine dioxygenase activity"/>
    <property type="evidence" value="ECO:0007669"/>
    <property type="project" value="UniProtKB-EC"/>
</dbReference>
<dbReference type="SUPFAM" id="SSF51182">
    <property type="entry name" value="RmlC-like cupins"/>
    <property type="match status" value="1"/>
</dbReference>
<dbReference type="GO" id="GO:0070483">
    <property type="term" value="P:detection of hypoxia"/>
    <property type="evidence" value="ECO:0007669"/>
    <property type="project" value="UniProtKB-ARBA"/>
</dbReference>
<dbReference type="InterPro" id="IPR012864">
    <property type="entry name" value="PCO/ADO"/>
</dbReference>
<evidence type="ECO:0000256" key="5">
    <source>
        <dbReference type="ARBA" id="ARBA00023004"/>
    </source>
</evidence>
<keyword evidence="5" id="KW-0408">Iron</keyword>
<comment type="catalytic activity">
    <reaction evidence="6">
        <text>L-cysteine + O2 = 3-sulfino-L-alanine + H(+)</text>
        <dbReference type="Rhea" id="RHEA:20441"/>
        <dbReference type="ChEBI" id="CHEBI:15378"/>
        <dbReference type="ChEBI" id="CHEBI:15379"/>
        <dbReference type="ChEBI" id="CHEBI:35235"/>
        <dbReference type="ChEBI" id="CHEBI:61085"/>
        <dbReference type="EC" id="1.13.11.20"/>
    </reaction>
    <physiologicalReaction direction="left-to-right" evidence="6">
        <dbReference type="Rhea" id="RHEA:20442"/>
    </physiologicalReaction>
</comment>
<evidence type="ECO:0000256" key="6">
    <source>
        <dbReference type="ARBA" id="ARBA00024284"/>
    </source>
</evidence>
<evidence type="ECO:0000256" key="2">
    <source>
        <dbReference type="ARBA" id="ARBA00013133"/>
    </source>
</evidence>
<evidence type="ECO:0000313" key="7">
    <source>
        <dbReference type="EMBL" id="JAT70600.1"/>
    </source>
</evidence>
<evidence type="ECO:0000256" key="3">
    <source>
        <dbReference type="ARBA" id="ARBA00022723"/>
    </source>
</evidence>
<keyword evidence="4" id="KW-0560">Oxidoreductase</keyword>
<dbReference type="InterPro" id="IPR014710">
    <property type="entry name" value="RmlC-like_jellyroll"/>
</dbReference>
<protein>
    <recommendedName>
        <fullName evidence="2">cysteine dioxygenase</fullName>
        <ecNumber evidence="2">1.13.11.20</ecNumber>
    </recommendedName>
</protein>
<dbReference type="CDD" id="cd20289">
    <property type="entry name" value="cupin_ADO"/>
    <property type="match status" value="1"/>
</dbReference>
<gene>
    <name evidence="7" type="ORF">g.12590</name>
</gene>
<organism evidence="7">
    <name type="scientific">Auxenochlorella protothecoides</name>
    <name type="common">Green microalga</name>
    <name type="synonym">Chlorella protothecoides</name>
    <dbReference type="NCBI Taxonomy" id="3075"/>
    <lineage>
        <taxon>Eukaryota</taxon>
        <taxon>Viridiplantae</taxon>
        <taxon>Chlorophyta</taxon>
        <taxon>core chlorophytes</taxon>
        <taxon>Trebouxiophyceae</taxon>
        <taxon>Chlorellales</taxon>
        <taxon>Chlorellaceae</taxon>
        <taxon>Auxenochlorella</taxon>
    </lineage>
</organism>
<keyword evidence="3" id="KW-0479">Metal-binding</keyword>
<dbReference type="EMBL" id="GDKF01008022">
    <property type="protein sequence ID" value="JAT70600.1"/>
    <property type="molecule type" value="Transcribed_RNA"/>
</dbReference>
<dbReference type="AlphaFoldDB" id="A0A1D1ZUH3"/>
<evidence type="ECO:0000256" key="1">
    <source>
        <dbReference type="ARBA" id="ARBA00006622"/>
    </source>
</evidence>
<dbReference type="EC" id="1.13.11.20" evidence="2"/>
<comment type="similarity">
    <text evidence="1">Belongs to the cysteine dioxygenase family.</text>
</comment>
<dbReference type="GO" id="GO:0046872">
    <property type="term" value="F:metal ion binding"/>
    <property type="evidence" value="ECO:0007669"/>
    <property type="project" value="UniProtKB-KW"/>
</dbReference>
<accession>A0A1D1ZUH3</accession>